<feature type="transmembrane region" description="Helical" evidence="2">
    <location>
        <begin position="302"/>
        <end position="325"/>
    </location>
</feature>
<feature type="transmembrane region" description="Helical" evidence="2">
    <location>
        <begin position="595"/>
        <end position="614"/>
    </location>
</feature>
<feature type="transmembrane region" description="Helical" evidence="2">
    <location>
        <begin position="167"/>
        <end position="188"/>
    </location>
</feature>
<keyword evidence="2" id="KW-0812">Transmembrane</keyword>
<feature type="region of interest" description="Disordered" evidence="1">
    <location>
        <begin position="721"/>
        <end position="751"/>
    </location>
</feature>
<feature type="transmembrane region" description="Helical" evidence="2">
    <location>
        <begin position="194"/>
        <end position="213"/>
    </location>
</feature>
<reference evidence="3" key="1">
    <citation type="submission" date="2020-06" db="EMBL/GenBank/DDBJ databases">
        <authorList>
            <consortium name="Plant Systems Biology data submission"/>
        </authorList>
    </citation>
    <scope>NUCLEOTIDE SEQUENCE</scope>
    <source>
        <strain evidence="3">D6</strain>
    </source>
</reference>
<proteinExistence type="predicted"/>
<keyword evidence="2" id="KW-1133">Transmembrane helix</keyword>
<feature type="transmembrane region" description="Helical" evidence="2">
    <location>
        <begin position="496"/>
        <end position="517"/>
    </location>
</feature>
<dbReference type="AlphaFoldDB" id="A0A9N8H276"/>
<dbReference type="OrthoDB" id="46634at2759"/>
<dbReference type="PANTHER" id="PTHR36840:SF1">
    <property type="entry name" value="BLL5714 PROTEIN"/>
    <property type="match status" value="1"/>
</dbReference>
<feature type="transmembrane region" description="Helical" evidence="2">
    <location>
        <begin position="538"/>
        <end position="557"/>
    </location>
</feature>
<dbReference type="PANTHER" id="PTHR36840">
    <property type="entry name" value="BLL5714 PROTEIN"/>
    <property type="match status" value="1"/>
</dbReference>
<dbReference type="Proteomes" id="UP001153069">
    <property type="component" value="Unassembled WGS sequence"/>
</dbReference>
<feature type="region of interest" description="Disordered" evidence="1">
    <location>
        <begin position="333"/>
        <end position="358"/>
    </location>
</feature>
<dbReference type="InterPro" id="IPR010640">
    <property type="entry name" value="Low_temperature_requirement_A"/>
</dbReference>
<organism evidence="3 4">
    <name type="scientific">Seminavis robusta</name>
    <dbReference type="NCBI Taxonomy" id="568900"/>
    <lineage>
        <taxon>Eukaryota</taxon>
        <taxon>Sar</taxon>
        <taxon>Stramenopiles</taxon>
        <taxon>Ochrophyta</taxon>
        <taxon>Bacillariophyta</taxon>
        <taxon>Bacillariophyceae</taxon>
        <taxon>Bacillariophycidae</taxon>
        <taxon>Naviculales</taxon>
        <taxon>Naviculaceae</taxon>
        <taxon>Seminavis</taxon>
    </lineage>
</organism>
<feature type="compositionally biased region" description="Low complexity" evidence="1">
    <location>
        <begin position="339"/>
        <end position="358"/>
    </location>
</feature>
<evidence type="ECO:0000313" key="3">
    <source>
        <dbReference type="EMBL" id="CAB9499328.1"/>
    </source>
</evidence>
<keyword evidence="2" id="KW-0472">Membrane</keyword>
<dbReference type="EMBL" id="CAICTM010000057">
    <property type="protein sequence ID" value="CAB9499328.1"/>
    <property type="molecule type" value="Genomic_DNA"/>
</dbReference>
<feature type="compositionally biased region" description="Low complexity" evidence="1">
    <location>
        <begin position="732"/>
        <end position="745"/>
    </location>
</feature>
<name>A0A9N8H276_9STRA</name>
<evidence type="ECO:0000256" key="1">
    <source>
        <dbReference type="SAM" id="MobiDB-lite"/>
    </source>
</evidence>
<evidence type="ECO:0000256" key="2">
    <source>
        <dbReference type="SAM" id="Phobius"/>
    </source>
</evidence>
<comment type="caution">
    <text evidence="3">The sequence shown here is derived from an EMBL/GenBank/DDBJ whole genome shotgun (WGS) entry which is preliminary data.</text>
</comment>
<sequence>MEDRHAFHLHQPDAALGSEEGSLEARRGYQMSDEESVLESLPEESHRSPLGGSSIGRHHRHASTTRQDEHPVRPSSCPRELHTKESVLEYLQETRGAETDDCFQAHLRKSKKLQQHHNHGHTDNDEDDEDDDEIHHPLLSIPWYCRPVQRQYWDDRQVLPHVNWGDLFFDLFYVAAAFNLGVMILSALDSGGYQWPRGVVYFIGIFGPLYNMWENDVMYWARYTLVDHAHRLFSLMRFACVCLAVLSIKPIKFLSDKHSFETLALTSALFGESMLQLGLKLELYFFAEGDRTAIRNHTRRRILFRSIPTSLTYLVAAFLAGYSFFDGELDSGGGGGSQGQQENQAYENGYNGNYENSNDAYTSETAETSYANTDDHHDDGHVRFLAASVSTGCAEYSSGHRMLGGEGGDGCDGGMVWSIADVPLILCMTIYIFNLVHTLYRQYDTVGNRDANAQYIRQHYVPYNVDFVFHRYGEWLMLMIGESILSLLIVETTETAEYYGITAMGCLTVIIIQMIIFESEPSHSNGHALSRSMFTATLYGMLIQLLSASLIAFGVSYKIMLTNVLMQVEEEEQEHEEGHRMLAGGTIDIPDKTVASLYCYSLAVILLTLELMLTTQKSVTKSYAVLCRDLALCRFWSVNWPLLIICLFKVVLIAYTLSLSQWSWASQTLKVNIMGFLIVTNMATTRVVGWGVVQHDNDIKEKMVSIKSRAVSIILSTRSLPKRKSRAKTPASGRSLSSRSHSSSTTDDRISMDEALFEAPIERLEPPSDRAGEIKQLNKYVI</sequence>
<feature type="region of interest" description="Disordered" evidence="1">
    <location>
        <begin position="1"/>
        <end position="83"/>
    </location>
</feature>
<feature type="transmembrane region" description="Helical" evidence="2">
    <location>
        <begin position="635"/>
        <end position="657"/>
    </location>
</feature>
<feature type="region of interest" description="Disordered" evidence="1">
    <location>
        <begin position="113"/>
        <end position="132"/>
    </location>
</feature>
<keyword evidence="4" id="KW-1185">Reference proteome</keyword>
<protein>
    <submittedName>
        <fullName evidence="3">Uncharacterized protein</fullName>
    </submittedName>
</protein>
<gene>
    <name evidence="3" type="ORF">SEMRO_58_G033810.1</name>
</gene>
<feature type="transmembrane region" description="Helical" evidence="2">
    <location>
        <begin position="669"/>
        <end position="693"/>
    </location>
</feature>
<evidence type="ECO:0000313" key="4">
    <source>
        <dbReference type="Proteomes" id="UP001153069"/>
    </source>
</evidence>
<feature type="transmembrane region" description="Helical" evidence="2">
    <location>
        <begin position="422"/>
        <end position="440"/>
    </location>
</feature>
<accession>A0A9N8H276</accession>
<dbReference type="Pfam" id="PF06772">
    <property type="entry name" value="LtrA"/>
    <property type="match status" value="1"/>
</dbReference>